<dbReference type="EMBL" id="QMKO01001561">
    <property type="protein sequence ID" value="RTG88660.1"/>
    <property type="molecule type" value="Genomic_DNA"/>
</dbReference>
<name>A0A430QLT5_SCHBO</name>
<dbReference type="Proteomes" id="UP000290809">
    <property type="component" value="Unassembled WGS sequence"/>
</dbReference>
<dbReference type="InterPro" id="IPR012615">
    <property type="entry name" value="TES"/>
</dbReference>
<comment type="caution">
    <text evidence="1">The sequence shown here is derived from an EMBL/GenBank/DDBJ whole genome shotgun (WGS) entry which is preliminary data.</text>
</comment>
<reference evidence="1 2" key="1">
    <citation type="journal article" date="2019" name="PLoS Pathog.">
        <title>Genome sequence of the bovine parasite Schistosoma bovis Tanzania.</title>
        <authorList>
            <person name="Oey H."/>
            <person name="Zakrzewski M."/>
            <person name="Gobert G."/>
            <person name="Gravermann K."/>
            <person name="Stoye J."/>
            <person name="Jones M."/>
            <person name="Mcmanus D."/>
            <person name="Krause L."/>
        </authorList>
    </citation>
    <scope>NUCLEOTIDE SEQUENCE [LARGE SCALE GENOMIC DNA]</scope>
    <source>
        <strain evidence="1 2">TAN1997</strain>
    </source>
</reference>
<evidence type="ECO:0000313" key="1">
    <source>
        <dbReference type="EMBL" id="RTG88660.1"/>
    </source>
</evidence>
<gene>
    <name evidence="1" type="ORF">DC041_0009395</name>
</gene>
<accession>A0A430QLT5</accession>
<sequence length="280" mass="32816">MFSYTISGDSMNSYSYDNYNPSYTDNRNYQNNYNDYNYNNNNGGDKNHGNDNHGNIHTHGKFIAYGNADKGLKYHQITYFHKGSKYQKKFVNYDTKGKVHSYGKQNVKAKFNIESNIHSKGKYNGGVVLHVSSHRFVYNKTHIFIYFRNDSYNTSENLDGEQLFKYVNESFLNSFLKDQNTNSSLDVELKIKTENRTINLHSNETDFHTEKMNFPNSTWPQLNFSSLPFMMNESDYEQHEKSVELKSRQLETKLNEVANMSDHIEKSLFESNITTSWLFI</sequence>
<proteinExistence type="predicted"/>
<evidence type="ECO:0000313" key="2">
    <source>
        <dbReference type="Proteomes" id="UP000290809"/>
    </source>
</evidence>
<organism evidence="1 2">
    <name type="scientific">Schistosoma bovis</name>
    <name type="common">Blood fluke</name>
    <dbReference type="NCBI Taxonomy" id="6184"/>
    <lineage>
        <taxon>Eukaryota</taxon>
        <taxon>Metazoa</taxon>
        <taxon>Spiralia</taxon>
        <taxon>Lophotrochozoa</taxon>
        <taxon>Platyhelminthes</taxon>
        <taxon>Trematoda</taxon>
        <taxon>Digenea</taxon>
        <taxon>Strigeidida</taxon>
        <taxon>Schistosomatoidea</taxon>
        <taxon>Schistosomatidae</taxon>
        <taxon>Schistosoma</taxon>
    </lineage>
</organism>
<protein>
    <submittedName>
        <fullName evidence="1">Uncharacterized protein</fullName>
    </submittedName>
</protein>
<keyword evidence="2" id="KW-1185">Reference proteome</keyword>
<dbReference type="Pfam" id="PF08034">
    <property type="entry name" value="TES"/>
    <property type="match status" value="1"/>
</dbReference>
<dbReference type="AlphaFoldDB" id="A0A430QLT5"/>